<dbReference type="EC" id="5.4.99.12" evidence="4"/>
<dbReference type="AlphaFoldDB" id="A0A395M0R5"/>
<dbReference type="PANTHER" id="PTHR11142:SF0">
    <property type="entry name" value="TRNA PSEUDOURIDINE SYNTHASE-LIKE 1"/>
    <property type="match status" value="1"/>
</dbReference>
<dbReference type="InterPro" id="IPR020094">
    <property type="entry name" value="TruA/RsuA/RluB/E/F_N"/>
</dbReference>
<keyword evidence="3 4" id="KW-0413">Isomerase</keyword>
<dbReference type="CDD" id="cd02570">
    <property type="entry name" value="PseudoU_synth_EcTruA"/>
    <property type="match status" value="1"/>
</dbReference>
<feature type="active site" description="Nucleophile" evidence="4 5">
    <location>
        <position position="53"/>
    </location>
</feature>
<accession>A0A395M0R5</accession>
<gene>
    <name evidence="4 9" type="primary">truA</name>
    <name evidence="9" type="ORF">D0433_05040</name>
</gene>
<dbReference type="GO" id="GO:0160147">
    <property type="term" value="F:tRNA pseudouridine(38-40) synthase activity"/>
    <property type="evidence" value="ECO:0007669"/>
    <property type="project" value="UniProtKB-EC"/>
</dbReference>
<feature type="binding site" evidence="4 6">
    <location>
        <position position="111"/>
    </location>
    <ligand>
        <name>substrate</name>
    </ligand>
</feature>
<comment type="subunit">
    <text evidence="4">Homodimer.</text>
</comment>
<dbReference type="SUPFAM" id="SSF55120">
    <property type="entry name" value="Pseudouridine synthase"/>
    <property type="match status" value="1"/>
</dbReference>
<feature type="domain" description="Pseudouridine synthase I TruA alpha/beta" evidence="8">
    <location>
        <begin position="9"/>
        <end position="103"/>
    </location>
</feature>
<keyword evidence="2 4" id="KW-0819">tRNA processing</keyword>
<dbReference type="InterPro" id="IPR020095">
    <property type="entry name" value="PsdUridine_synth_TruA_C"/>
</dbReference>
<dbReference type="GO" id="GO:0031119">
    <property type="term" value="P:tRNA pseudouridine synthesis"/>
    <property type="evidence" value="ECO:0007669"/>
    <property type="project" value="UniProtKB-UniRule"/>
</dbReference>
<evidence type="ECO:0000256" key="3">
    <source>
        <dbReference type="ARBA" id="ARBA00023235"/>
    </source>
</evidence>
<comment type="caution">
    <text evidence="9">The sequence shown here is derived from an EMBL/GenBank/DDBJ whole genome shotgun (WGS) entry which is preliminary data.</text>
</comment>
<evidence type="ECO:0000256" key="4">
    <source>
        <dbReference type="HAMAP-Rule" id="MF_00171"/>
    </source>
</evidence>
<dbReference type="InterPro" id="IPR001406">
    <property type="entry name" value="PsdUridine_synth_TruA"/>
</dbReference>
<dbReference type="PIRSF" id="PIRSF001430">
    <property type="entry name" value="tRNA_psdUrid_synth"/>
    <property type="match status" value="1"/>
</dbReference>
<evidence type="ECO:0000256" key="7">
    <source>
        <dbReference type="RuleBase" id="RU003792"/>
    </source>
</evidence>
<dbReference type="Gene3D" id="3.30.70.660">
    <property type="entry name" value="Pseudouridine synthase I, catalytic domain, C-terminal subdomain"/>
    <property type="match status" value="1"/>
</dbReference>
<dbReference type="GO" id="GO:0003723">
    <property type="term" value="F:RNA binding"/>
    <property type="evidence" value="ECO:0007669"/>
    <property type="project" value="InterPro"/>
</dbReference>
<dbReference type="HAMAP" id="MF_00171">
    <property type="entry name" value="TruA"/>
    <property type="match status" value="1"/>
</dbReference>
<evidence type="ECO:0000256" key="1">
    <source>
        <dbReference type="ARBA" id="ARBA00009375"/>
    </source>
</evidence>
<proteinExistence type="inferred from homology"/>
<name>A0A395M0R5_9BACT</name>
<sequence length="268" mass="30729">MARFKLEIEYEGTRYSGWQVQKHVRTVQGELLEAIKRILPEREIVLQGAGRTDAGVHALCQVAHLDCDTRIPPDVLRLKINDELPADIHVLHLEPAPKNFHARHSAVARSYIYQISQRRTAFGKRFVWWVKDALDIEAMQKAAAQFVGLKNFESFTADDSREKSTKALLMPIELKVYGELILLRFVGSHFLWKMVRQIVGVIVEVGRGKLTLEEVQSFFQTKSKRPAELTAPPSGLFFERAYYHPDEPLRELVPPLMLAFESRPPTRT</sequence>
<evidence type="ECO:0000313" key="9">
    <source>
        <dbReference type="EMBL" id="RFM24360.1"/>
    </source>
</evidence>
<evidence type="ECO:0000313" key="10">
    <source>
        <dbReference type="Proteomes" id="UP000266389"/>
    </source>
</evidence>
<dbReference type="Proteomes" id="UP000266389">
    <property type="component" value="Unassembled WGS sequence"/>
</dbReference>
<reference evidence="9 10" key="1">
    <citation type="journal article" date="2011" name="ISME J.">
        <title>Community ecology of hot spring cyanobacterial mats: predominant populations and their functional potential.</title>
        <authorList>
            <person name="Klatt C.G."/>
            <person name="Wood J.M."/>
            <person name="Rusch D.B."/>
            <person name="Bateson M.M."/>
            <person name="Hamamura N."/>
            <person name="Heidelberg J.F."/>
            <person name="Grossman A.R."/>
            <person name="Bhaya D."/>
            <person name="Cohan F.M."/>
            <person name="Kuhl M."/>
            <person name="Bryant D.A."/>
            <person name="Ward D.M."/>
        </authorList>
    </citation>
    <scope>NUCLEOTIDE SEQUENCE [LARGE SCALE GENOMIC DNA]</scope>
    <source>
        <strain evidence="9">OS</strain>
    </source>
</reference>
<dbReference type="PANTHER" id="PTHR11142">
    <property type="entry name" value="PSEUDOURIDYLATE SYNTHASE"/>
    <property type="match status" value="1"/>
</dbReference>
<dbReference type="FunFam" id="3.30.70.580:FF:000001">
    <property type="entry name" value="tRNA pseudouridine synthase A"/>
    <property type="match status" value="1"/>
</dbReference>
<dbReference type="InterPro" id="IPR020103">
    <property type="entry name" value="PsdUridine_synth_cat_dom_sf"/>
</dbReference>
<comment type="caution">
    <text evidence="4">Lacks conserved residue(s) required for the propagation of feature annotation.</text>
</comment>
<feature type="domain" description="Pseudouridine synthase I TruA alpha/beta" evidence="8">
    <location>
        <begin position="142"/>
        <end position="243"/>
    </location>
</feature>
<comment type="catalytic activity">
    <reaction evidence="4 7">
        <text>uridine(38/39/40) in tRNA = pseudouridine(38/39/40) in tRNA</text>
        <dbReference type="Rhea" id="RHEA:22376"/>
        <dbReference type="Rhea" id="RHEA-COMP:10085"/>
        <dbReference type="Rhea" id="RHEA-COMP:10087"/>
        <dbReference type="ChEBI" id="CHEBI:65314"/>
        <dbReference type="ChEBI" id="CHEBI:65315"/>
        <dbReference type="EC" id="5.4.99.12"/>
    </reaction>
</comment>
<protein>
    <recommendedName>
        <fullName evidence="4">tRNA pseudouridine synthase A</fullName>
        <ecNumber evidence="4">5.4.99.12</ecNumber>
    </recommendedName>
    <alternativeName>
        <fullName evidence="4">tRNA pseudouridine(38-40) synthase</fullName>
    </alternativeName>
    <alternativeName>
        <fullName evidence="4">tRNA pseudouridylate synthase I</fullName>
    </alternativeName>
    <alternativeName>
        <fullName evidence="4">tRNA-uridine isomerase I</fullName>
    </alternativeName>
</protein>
<dbReference type="InterPro" id="IPR020097">
    <property type="entry name" value="PsdUridine_synth_TruA_a/b_dom"/>
</dbReference>
<evidence type="ECO:0000256" key="2">
    <source>
        <dbReference type="ARBA" id="ARBA00022694"/>
    </source>
</evidence>
<dbReference type="EMBL" id="PHFL01000039">
    <property type="protein sequence ID" value="RFM24360.1"/>
    <property type="molecule type" value="Genomic_DNA"/>
</dbReference>
<organism evidence="9 10">
    <name type="scientific">Candidatus Thermochlorobacter aerophilus</name>
    <dbReference type="NCBI Taxonomy" id="1868324"/>
    <lineage>
        <taxon>Bacteria</taxon>
        <taxon>Pseudomonadati</taxon>
        <taxon>Chlorobiota</taxon>
        <taxon>Chlorobiia</taxon>
        <taxon>Chlorobiales</taxon>
        <taxon>Candidatus Thermochlorobacteriaceae</taxon>
        <taxon>Candidatus Thermochlorobacter</taxon>
    </lineage>
</organism>
<evidence type="ECO:0000256" key="5">
    <source>
        <dbReference type="PIRSR" id="PIRSR001430-1"/>
    </source>
</evidence>
<evidence type="ECO:0000259" key="8">
    <source>
        <dbReference type="Pfam" id="PF01416"/>
    </source>
</evidence>
<dbReference type="NCBIfam" id="TIGR00071">
    <property type="entry name" value="hisT_truA"/>
    <property type="match status" value="1"/>
</dbReference>
<comment type="function">
    <text evidence="4">Formation of pseudouridine at positions 38, 39 and 40 in the anticodon stem and loop of transfer RNAs.</text>
</comment>
<dbReference type="Pfam" id="PF01416">
    <property type="entry name" value="PseudoU_synth_1"/>
    <property type="match status" value="2"/>
</dbReference>
<comment type="similarity">
    <text evidence="1 4 7">Belongs to the tRNA pseudouridine synthase TruA family.</text>
</comment>
<dbReference type="Gene3D" id="3.30.70.580">
    <property type="entry name" value="Pseudouridine synthase I, catalytic domain, N-terminal subdomain"/>
    <property type="match status" value="1"/>
</dbReference>
<evidence type="ECO:0000256" key="6">
    <source>
        <dbReference type="PIRSR" id="PIRSR001430-2"/>
    </source>
</evidence>